<evidence type="ECO:0000256" key="1">
    <source>
        <dbReference type="ARBA" id="ARBA00004417"/>
    </source>
</evidence>
<gene>
    <name evidence="7" type="primary">phnC_2</name>
    <name evidence="7" type="ORF">NCTC9177_02455</name>
</gene>
<keyword evidence="5" id="KW-0472">Membrane</keyword>
<accession>A0A7H4ME49</accession>
<sequence>MNSSLAAVAETDFQPFTDLDAGLQRKVLSVRNLTKAYHAQHKVLDGISFDLHAGEMVGVIGRSGAGKSTLLHVLNGTHSASGGEILSYPEVGMPHDVSKLKGRSLNAWRSQCGMIFQDFCLVPRLDVLTNVLLGRLSRLQP</sequence>
<dbReference type="GO" id="GO:0016887">
    <property type="term" value="F:ATP hydrolysis activity"/>
    <property type="evidence" value="ECO:0007669"/>
    <property type="project" value="InterPro"/>
</dbReference>
<evidence type="ECO:0000256" key="5">
    <source>
        <dbReference type="ARBA" id="ARBA00023136"/>
    </source>
</evidence>
<feature type="domain" description="ABC transporter" evidence="6">
    <location>
        <begin position="44"/>
        <end position="130"/>
    </location>
</feature>
<evidence type="ECO:0000313" key="8">
    <source>
        <dbReference type="Proteomes" id="UP000254545"/>
    </source>
</evidence>
<keyword evidence="3" id="KW-1003">Cell membrane</keyword>
<keyword evidence="7" id="KW-0067">ATP-binding</keyword>
<dbReference type="InterPro" id="IPR003439">
    <property type="entry name" value="ABC_transporter-like_ATP-bd"/>
</dbReference>
<comment type="subcellular location">
    <subcellularLocation>
        <location evidence="1">Cell inner membrane</location>
        <topology evidence="1">Peripheral membrane protein</topology>
    </subcellularLocation>
</comment>
<dbReference type="Gene3D" id="3.40.50.300">
    <property type="entry name" value="P-loop containing nucleotide triphosphate hydrolases"/>
    <property type="match status" value="1"/>
</dbReference>
<evidence type="ECO:0000256" key="2">
    <source>
        <dbReference type="ARBA" id="ARBA00022448"/>
    </source>
</evidence>
<dbReference type="InterPro" id="IPR050086">
    <property type="entry name" value="MetN_ABC_transporter-like"/>
</dbReference>
<dbReference type="AlphaFoldDB" id="A0A7H4ME49"/>
<evidence type="ECO:0000313" key="7">
    <source>
        <dbReference type="EMBL" id="STS88599.1"/>
    </source>
</evidence>
<keyword evidence="7" id="KW-0547">Nucleotide-binding</keyword>
<dbReference type="Pfam" id="PF00005">
    <property type="entry name" value="ABC_tran"/>
    <property type="match status" value="1"/>
</dbReference>
<proteinExistence type="predicted"/>
<protein>
    <submittedName>
        <fullName evidence="7">Phosphonate transport ATP-binding protein</fullName>
    </submittedName>
</protein>
<evidence type="ECO:0000256" key="3">
    <source>
        <dbReference type="ARBA" id="ARBA00022475"/>
    </source>
</evidence>
<evidence type="ECO:0000259" key="6">
    <source>
        <dbReference type="Pfam" id="PF00005"/>
    </source>
</evidence>
<comment type="caution">
    <text evidence="7">The sequence shown here is derived from an EMBL/GenBank/DDBJ whole genome shotgun (WGS) entry which is preliminary data.</text>
</comment>
<evidence type="ECO:0000256" key="4">
    <source>
        <dbReference type="ARBA" id="ARBA00022967"/>
    </source>
</evidence>
<name>A0A7H4ME49_KLEVA</name>
<dbReference type="PANTHER" id="PTHR43166:SF6">
    <property type="entry name" value="PHOSPHONATES IMPORT ATP-BINDING PROTEIN PHNC"/>
    <property type="match status" value="1"/>
</dbReference>
<reference evidence="7 8" key="1">
    <citation type="submission" date="2018-06" db="EMBL/GenBank/DDBJ databases">
        <authorList>
            <consortium name="Pathogen Informatics"/>
            <person name="Doyle S."/>
        </authorList>
    </citation>
    <scope>NUCLEOTIDE SEQUENCE [LARGE SCALE GENOMIC DNA]</scope>
    <source>
        <strain evidence="7 8">NCTC9177</strain>
    </source>
</reference>
<dbReference type="GO" id="GO:0005524">
    <property type="term" value="F:ATP binding"/>
    <property type="evidence" value="ECO:0007669"/>
    <property type="project" value="UniProtKB-KW"/>
</dbReference>
<dbReference type="InterPro" id="IPR027417">
    <property type="entry name" value="P-loop_NTPase"/>
</dbReference>
<organism evidence="7 8">
    <name type="scientific">Klebsiella variicola</name>
    <dbReference type="NCBI Taxonomy" id="244366"/>
    <lineage>
        <taxon>Bacteria</taxon>
        <taxon>Pseudomonadati</taxon>
        <taxon>Pseudomonadota</taxon>
        <taxon>Gammaproteobacteria</taxon>
        <taxon>Enterobacterales</taxon>
        <taxon>Enterobacteriaceae</taxon>
        <taxon>Klebsiella/Raoultella group</taxon>
        <taxon>Klebsiella</taxon>
        <taxon>Klebsiella pneumoniae complex</taxon>
    </lineage>
</organism>
<keyword evidence="4" id="KW-1278">Translocase</keyword>
<dbReference type="GO" id="GO:0005886">
    <property type="term" value="C:plasma membrane"/>
    <property type="evidence" value="ECO:0007669"/>
    <property type="project" value="UniProtKB-SubCell"/>
</dbReference>
<keyword evidence="2" id="KW-0813">Transport</keyword>
<dbReference type="EMBL" id="UGKR01000003">
    <property type="protein sequence ID" value="STS88599.1"/>
    <property type="molecule type" value="Genomic_DNA"/>
</dbReference>
<dbReference type="PANTHER" id="PTHR43166">
    <property type="entry name" value="AMINO ACID IMPORT ATP-BINDING PROTEIN"/>
    <property type="match status" value="1"/>
</dbReference>
<dbReference type="Proteomes" id="UP000254545">
    <property type="component" value="Unassembled WGS sequence"/>
</dbReference>
<dbReference type="SUPFAM" id="SSF52540">
    <property type="entry name" value="P-loop containing nucleoside triphosphate hydrolases"/>
    <property type="match status" value="1"/>
</dbReference>